<feature type="region of interest" description="Disordered" evidence="1">
    <location>
        <begin position="160"/>
        <end position="183"/>
    </location>
</feature>
<feature type="compositionally biased region" description="Gly residues" evidence="1">
    <location>
        <begin position="346"/>
        <end position="359"/>
    </location>
</feature>
<accession>A0A1G6MJ27</accession>
<gene>
    <name evidence="2" type="ORF">SAMN05216505_102546</name>
</gene>
<feature type="compositionally biased region" description="Low complexity" evidence="1">
    <location>
        <begin position="470"/>
        <end position="489"/>
    </location>
</feature>
<dbReference type="STRING" id="67344.SAMN05216505_102546"/>
<organism evidence="2 3">
    <name type="scientific">Streptomyces prasinopilosus</name>
    <dbReference type="NCBI Taxonomy" id="67344"/>
    <lineage>
        <taxon>Bacteria</taxon>
        <taxon>Bacillati</taxon>
        <taxon>Actinomycetota</taxon>
        <taxon>Actinomycetes</taxon>
        <taxon>Kitasatosporales</taxon>
        <taxon>Streptomycetaceae</taxon>
        <taxon>Streptomyces</taxon>
    </lineage>
</organism>
<proteinExistence type="predicted"/>
<feature type="compositionally biased region" description="Gly residues" evidence="1">
    <location>
        <begin position="436"/>
        <end position="448"/>
    </location>
</feature>
<dbReference type="RefSeq" id="WP_139058327.1">
    <property type="nucleotide sequence ID" value="NZ_FMZK01000002.1"/>
</dbReference>
<evidence type="ECO:0000256" key="1">
    <source>
        <dbReference type="SAM" id="MobiDB-lite"/>
    </source>
</evidence>
<dbReference type="Proteomes" id="UP000182100">
    <property type="component" value="Unassembled WGS sequence"/>
</dbReference>
<evidence type="ECO:0000313" key="3">
    <source>
        <dbReference type="Proteomes" id="UP000182100"/>
    </source>
</evidence>
<sequence length="1969" mass="214115">MFSVSSLRQWLRETPDLMLSLFRHVEKAHGPDALQYRGGPAAAKLRKTAGVRMWVTRAPERLLLNVCGCGMVMAESRLCELGYEDQIQDPDLEQLTRMLKDLPPDLAQLMLHGLSLFSDAPAHRFAHGHAEELLEAALSDAAPLAEADYERLSCANRVQEDADEAARPEPDGTTAVPREEHGSEVVVEPDADGIELETVRLNEAGAALAGRLDAFAAAVRDGRVADGRELLRDTVSWVRERRALAKAFAAAGAEGEWADDQGWSSAQTLVERLREEQRRQQETDRKTRETEQALDELRTMFDMVTNDLVRENVRGQIAEFEQRLRDLRGDASATGAVRPADVRAGAPGGGTETGTGSGPESGPEPQPVGASAEGAPETPRPEAAHGDGAEAPSVTAEEAGPVLREEAPGPVTRTEPEETPDGLRDREAAHAEESVSGGGTVTTAGTGGPAQVREASRPETAQPAGPSTGAPAEKAPPATRTPAAVPVPRRSADPRGTSTDESPAPAVPAVSDVWAGTPSPVEVLVAEGRPAEAYWLSRAAGAPAHRTLALAFADAAFHTSPARASDLQVQAEELLDALDEGHPWDDDRDAYLVLLTAAIRSGLSARWASSFLTAFTSMPGVPEPWASVMDELVHAVRQSTEIQPGDLGKPAATPVTDRREEIGDRARQLALDLPLRTIKLQRGTIVLQTLAAPDGRLGRTLKLIQGWAEGRIEAEELAKEMEEHYKRSDAADRIIDTTDRAKRTPKQSKNDIHSAAREQLRAHIKTVRDLLTTALRIASSLRPSGGRDIGRDLMRAIADARQAEPLPGVGGALLALLLRWLDGSYAPEPRDTGFRPSAEGLLHLPELRWHVHEEQDEPDLEHPDALGALLGLLGPAAPAVALRCHRDAGDLHLADRLLERLEHGRIVGAAVPAAELAEWRQRIADAAVTWGRKCAEEHRSAQLLLAQIRVQNLLKPEEEHGFTARLLDLEGDDHGDRFGERFRAIAAVGRDLRDLEQQQTAKLYRQLDAAHLPEAEYGRIHRLLDRGKTVAAEELLSFARRGGALPAPAEPAGEELSRFLTGVARPEAPQSTRRGVGARWWAQHYAEDEPLVQNALSGLGAWQELIGERDQRKIRGLVMSVLRLLGLTVLEANVEEARYGVTRLSVRADITESTPGYVAALGSQARRMYKVVVIADELRGEGPLRHLPESAIGANLILYLQPLGTEGRRRLALASRNRGQQALVVDPAVVGWVAARAPRSFRATQRVTLPWTGYTPYTPHVAGLVPPEVFKGRAEEMREILRPDGSIFLFGGRQLGKSSLLRQAVEVFQKAAPDRHIAVYMDLLKADIGHAEPPEGIWRVLLAELKRRGVIGTNVSDRAVDVDVIADAVQQWIEAEPGRRVLLLADEADAFLTADAQAVYTGGGQSTFRTVKRLQRLMETTGRSFKVVFAGLHQVQRFNHLTNVVTAHGGPGILVGPLKPQAAVGLVEEPLAAVGLTFETPDLVWHILGVTNYQANLVQIFCDHLVAYMQQRAMPADGRHAPITWDDVQAVANLERVRELIAERLRYTINLEDRYRVLTLLVALRSLEHGYTHASRPSELLEAAHEIWDEGFPLNSERQLTIFLDEMVGLGLLIRVPGEERAYAMRSPNVVNMLGTRNELQSELNDTEFDLPYDYNPHAARRSIGTSGGVQRMSPLTEGQFGDMLAHPTRTALVPCTRALGDDHVERGLRLYGSGYGLDVISVGPGDNLTEAITANSRRKGSRILFVDLRGRNAEQVGEAAERLVKHTGGTTHDADATPGTPRRYAVILCSPDATAEAEKTGAGLVLPQRWTVDGVRAWPESPFGSPQERRGLIESTGGWPGLVETAMHNVRSGMRQKEVLQGLRELWGTPDAATAHLKAAGFTPADVSRLTAWAQFYSDEEYADGKAAMTPGDIAAAFFDSGDDDPLEAAEHLLKRLDGLAVLDPNKPGGVRLDPVTFRALKTIGPAQ</sequence>
<name>A0A1G6MJ27_9ACTN</name>
<keyword evidence="3" id="KW-1185">Reference proteome</keyword>
<dbReference type="Gene3D" id="3.40.50.300">
    <property type="entry name" value="P-loop containing nucleotide triphosphate hydrolases"/>
    <property type="match status" value="1"/>
</dbReference>
<reference evidence="3" key="1">
    <citation type="submission" date="2016-10" db="EMBL/GenBank/DDBJ databases">
        <authorList>
            <person name="Varghese N."/>
            <person name="Submissions S."/>
        </authorList>
    </citation>
    <scope>NUCLEOTIDE SEQUENCE [LARGE SCALE GENOMIC DNA]</scope>
    <source>
        <strain evidence="3">CGMCC 4.3504</strain>
    </source>
</reference>
<feature type="compositionally biased region" description="Basic and acidic residues" evidence="1">
    <location>
        <begin position="379"/>
        <end position="388"/>
    </location>
</feature>
<feature type="compositionally biased region" description="Basic and acidic residues" evidence="1">
    <location>
        <begin position="160"/>
        <end position="170"/>
    </location>
</feature>
<feature type="compositionally biased region" description="Basic and acidic residues" evidence="1">
    <location>
        <begin position="421"/>
        <end position="433"/>
    </location>
</feature>
<dbReference type="InterPro" id="IPR027417">
    <property type="entry name" value="P-loop_NTPase"/>
</dbReference>
<dbReference type="EMBL" id="FMZK01000002">
    <property type="protein sequence ID" value="SDC54986.1"/>
    <property type="molecule type" value="Genomic_DNA"/>
</dbReference>
<dbReference type="SUPFAM" id="SSF52540">
    <property type="entry name" value="P-loop containing nucleoside triphosphate hydrolases"/>
    <property type="match status" value="1"/>
</dbReference>
<evidence type="ECO:0000313" key="2">
    <source>
        <dbReference type="EMBL" id="SDC54986.1"/>
    </source>
</evidence>
<protein>
    <submittedName>
        <fullName evidence="2">Uncharacterized protein</fullName>
    </submittedName>
</protein>
<feature type="region of interest" description="Disordered" evidence="1">
    <location>
        <begin position="331"/>
        <end position="511"/>
    </location>
</feature>